<protein>
    <submittedName>
        <fullName evidence="5">Carbon monoxide dehydrogenase</fullName>
    </submittedName>
</protein>
<dbReference type="InterPro" id="IPR036856">
    <property type="entry name" value="Ald_Oxase/Xan_DH_a/b_sf"/>
</dbReference>
<dbReference type="RefSeq" id="WP_141359202.1">
    <property type="nucleotide sequence ID" value="NZ_BAAAWM010000001.1"/>
</dbReference>
<dbReference type="PANTHER" id="PTHR11908">
    <property type="entry name" value="XANTHINE DEHYDROGENASE"/>
    <property type="match status" value="1"/>
</dbReference>
<dbReference type="Pfam" id="PF01315">
    <property type="entry name" value="Ald_Xan_dh_C"/>
    <property type="match status" value="1"/>
</dbReference>
<gene>
    <name evidence="5" type="ORF">ANI01nite_31960</name>
</gene>
<keyword evidence="6" id="KW-1185">Reference proteome</keyword>
<sequence>MTAKAKATDPKKNPSEGGLSKKKTWIGQKVLRREDHRLLTGAATFAGDMSLSGQLHMRIVRSSQAHASILSVDVAEAEKLPGVRMVITSEHTRHLGSVLLEELGYHEIYEDIEDFSHPLLAVDKVQYVGQPVVAVLATDPYIAEDAAELVSIEYDPLPVILDPEAALDGDINLFPGRGNEGARITKAYGDTDKAFAEAVHVIKHKYVTNRHSGVPMETRSVVVQPDPARDILFIWGTVHVHDNRRIIAKMLGMPEINVRMKHVELGGNFGVKGGVYPENVIAAWAARELGVPIKWTEDRIEHMVSTSHAREMVHRFELALDGDGKILAMRDEIFHNHGAYFRQAEPLVSDITAGIVFGPYRIPAYDVTLHAVFTNKTPVGAYRGPGRYETTFARERVFDLAADQVGISTTEFRRRNLLTASDLPWTPGLDIVHEPYHFDSGDVLKHFGEALEAAGWSEWIAESERWRAEGRNVGVGVGILMDKAGLGLFETGGVEVSPAGRVTVTSGASSVGQGIETVLAQIVAEELQLAPDEIDVVHSDTELIPDGVGSWSSRSTVLAGGAARKAALAVVDKARRLASEMLEVDPDDLELVSGAFKVKGADKQLSLYEIAASRDPYTARLENDEPGLAADAVYVNNLMNYPYGVTLVQIELDPGTGGHEILRFFTSTEAGKVINPLTTRGQIIGAAVQGIGGALYEEFLYEEDGQPITTSFMDYLLPGAQEMPNVEYFVTEDAKSTDNPFGAKGLGEVGIIAVGAAVAAAVDDAIADGMHTDRLPIKPEHIFTRLQGLDKEAR</sequence>
<evidence type="ECO:0000313" key="6">
    <source>
        <dbReference type="Proteomes" id="UP000316242"/>
    </source>
</evidence>
<dbReference type="EMBL" id="BJNE01000026">
    <property type="protein sequence ID" value="GEC13993.1"/>
    <property type="molecule type" value="Genomic_DNA"/>
</dbReference>
<evidence type="ECO:0000256" key="2">
    <source>
        <dbReference type="ARBA" id="ARBA00023002"/>
    </source>
</evidence>
<feature type="region of interest" description="Disordered" evidence="3">
    <location>
        <begin position="1"/>
        <end position="24"/>
    </location>
</feature>
<proteinExistence type="predicted"/>
<comment type="caution">
    <text evidence="5">The sequence shown here is derived from an EMBL/GenBank/DDBJ whole genome shotgun (WGS) entry which is preliminary data.</text>
</comment>
<dbReference type="InterPro" id="IPR000674">
    <property type="entry name" value="Ald_Oxase/Xan_DH_a/b"/>
</dbReference>
<organism evidence="5 6">
    <name type="scientific">Glutamicibacter nicotianae</name>
    <name type="common">Arthrobacter nicotianae</name>
    <dbReference type="NCBI Taxonomy" id="37929"/>
    <lineage>
        <taxon>Bacteria</taxon>
        <taxon>Bacillati</taxon>
        <taxon>Actinomycetota</taxon>
        <taxon>Actinomycetes</taxon>
        <taxon>Micrococcales</taxon>
        <taxon>Micrococcaceae</taxon>
        <taxon>Glutamicibacter</taxon>
    </lineage>
</organism>
<dbReference type="SMART" id="SM01008">
    <property type="entry name" value="Ald_Xan_dh_C"/>
    <property type="match status" value="1"/>
</dbReference>
<feature type="domain" description="Aldehyde oxidase/xanthine dehydrogenase a/b hammerhead" evidence="4">
    <location>
        <begin position="40"/>
        <end position="158"/>
    </location>
</feature>
<dbReference type="PANTHER" id="PTHR11908:SF132">
    <property type="entry name" value="ALDEHYDE OXIDASE 1-RELATED"/>
    <property type="match status" value="1"/>
</dbReference>
<dbReference type="Pfam" id="PF02738">
    <property type="entry name" value="MoCoBD_1"/>
    <property type="match status" value="1"/>
</dbReference>
<dbReference type="Pfam" id="PF20256">
    <property type="entry name" value="MoCoBD_2"/>
    <property type="match status" value="1"/>
</dbReference>
<evidence type="ECO:0000256" key="3">
    <source>
        <dbReference type="SAM" id="MobiDB-lite"/>
    </source>
</evidence>
<accession>A0ABQ0RQC4</accession>
<dbReference type="SUPFAM" id="SSF56003">
    <property type="entry name" value="Molybdenum cofactor-binding domain"/>
    <property type="match status" value="1"/>
</dbReference>
<keyword evidence="2" id="KW-0560">Oxidoreductase</keyword>
<keyword evidence="1" id="KW-0500">Molybdenum</keyword>
<dbReference type="Proteomes" id="UP000316242">
    <property type="component" value="Unassembled WGS sequence"/>
</dbReference>
<dbReference type="InterPro" id="IPR037165">
    <property type="entry name" value="AldOxase/xan_DH_Mopterin-bd_sf"/>
</dbReference>
<name>A0ABQ0RQC4_GLUNI</name>
<feature type="compositionally biased region" description="Basic and acidic residues" evidence="3">
    <location>
        <begin position="1"/>
        <end position="14"/>
    </location>
</feature>
<evidence type="ECO:0000259" key="4">
    <source>
        <dbReference type="SMART" id="SM01008"/>
    </source>
</evidence>
<dbReference type="InterPro" id="IPR046867">
    <property type="entry name" value="AldOxase/xan_DH_MoCoBD2"/>
</dbReference>
<dbReference type="Gene3D" id="3.90.1170.50">
    <property type="entry name" value="Aldehyde oxidase/xanthine dehydrogenase, a/b hammerhead"/>
    <property type="match status" value="1"/>
</dbReference>
<dbReference type="InterPro" id="IPR016208">
    <property type="entry name" value="Ald_Oxase/xanthine_DH-like"/>
</dbReference>
<evidence type="ECO:0000313" key="5">
    <source>
        <dbReference type="EMBL" id="GEC13993.1"/>
    </source>
</evidence>
<evidence type="ECO:0000256" key="1">
    <source>
        <dbReference type="ARBA" id="ARBA00022505"/>
    </source>
</evidence>
<dbReference type="SUPFAM" id="SSF54665">
    <property type="entry name" value="CO dehydrogenase molybdoprotein N-domain-like"/>
    <property type="match status" value="1"/>
</dbReference>
<dbReference type="InterPro" id="IPR008274">
    <property type="entry name" value="AldOxase/xan_DH_MoCoBD1"/>
</dbReference>
<reference evidence="5 6" key="1">
    <citation type="submission" date="2019-06" db="EMBL/GenBank/DDBJ databases">
        <title>Whole genome shotgun sequence of Glutamicibacter nicotianae NBRC 14234.</title>
        <authorList>
            <person name="Hosoyama A."/>
            <person name="Uohara A."/>
            <person name="Ohji S."/>
            <person name="Ichikawa N."/>
        </authorList>
    </citation>
    <scope>NUCLEOTIDE SEQUENCE [LARGE SCALE GENOMIC DNA]</scope>
    <source>
        <strain evidence="5 6">NBRC 14234</strain>
    </source>
</reference>
<dbReference type="Gene3D" id="3.30.365.10">
    <property type="entry name" value="Aldehyde oxidase/xanthine dehydrogenase, molybdopterin binding domain"/>
    <property type="match status" value="4"/>
</dbReference>